<evidence type="ECO:0000313" key="3">
    <source>
        <dbReference type="EMBL" id="KAF0488234.1"/>
    </source>
</evidence>
<comment type="caution">
    <text evidence="3">The sequence shown here is derived from an EMBL/GenBank/DDBJ whole genome shotgun (WGS) entry which is preliminary data.</text>
</comment>
<keyword evidence="1" id="KW-0175">Coiled coil</keyword>
<accession>A0A8H4AF47</accession>
<evidence type="ECO:0000256" key="1">
    <source>
        <dbReference type="SAM" id="Coils"/>
    </source>
</evidence>
<dbReference type="EMBL" id="WTPW01000691">
    <property type="protein sequence ID" value="KAF0488234.1"/>
    <property type="molecule type" value="Genomic_DNA"/>
</dbReference>
<dbReference type="AlphaFoldDB" id="A0A8H4AF47"/>
<evidence type="ECO:0000256" key="2">
    <source>
        <dbReference type="SAM" id="MobiDB-lite"/>
    </source>
</evidence>
<keyword evidence="4" id="KW-1185">Reference proteome</keyword>
<reference evidence="3 4" key="1">
    <citation type="journal article" date="2019" name="Environ. Microbiol.">
        <title>At the nexus of three kingdoms: the genome of the mycorrhizal fungus Gigaspora margarita provides insights into plant, endobacterial and fungal interactions.</title>
        <authorList>
            <person name="Venice F."/>
            <person name="Ghignone S."/>
            <person name="Salvioli di Fossalunga A."/>
            <person name="Amselem J."/>
            <person name="Novero M."/>
            <person name="Xianan X."/>
            <person name="Sedzielewska Toro K."/>
            <person name="Morin E."/>
            <person name="Lipzen A."/>
            <person name="Grigoriev I.V."/>
            <person name="Henrissat B."/>
            <person name="Martin F.M."/>
            <person name="Bonfante P."/>
        </authorList>
    </citation>
    <scope>NUCLEOTIDE SEQUENCE [LARGE SCALE GENOMIC DNA]</scope>
    <source>
        <strain evidence="3 4">BEG34</strain>
    </source>
</reference>
<protein>
    <submittedName>
        <fullName evidence="3">Uncharacterized protein</fullName>
    </submittedName>
</protein>
<feature type="region of interest" description="Disordered" evidence="2">
    <location>
        <begin position="23"/>
        <end position="42"/>
    </location>
</feature>
<evidence type="ECO:0000313" key="4">
    <source>
        <dbReference type="Proteomes" id="UP000439903"/>
    </source>
</evidence>
<organism evidence="3 4">
    <name type="scientific">Gigaspora margarita</name>
    <dbReference type="NCBI Taxonomy" id="4874"/>
    <lineage>
        <taxon>Eukaryota</taxon>
        <taxon>Fungi</taxon>
        <taxon>Fungi incertae sedis</taxon>
        <taxon>Mucoromycota</taxon>
        <taxon>Glomeromycotina</taxon>
        <taxon>Glomeromycetes</taxon>
        <taxon>Diversisporales</taxon>
        <taxon>Gigasporaceae</taxon>
        <taxon>Gigaspora</taxon>
    </lineage>
</organism>
<name>A0A8H4AF47_GIGMA</name>
<gene>
    <name evidence="3" type="ORF">F8M41_022393</name>
</gene>
<sequence>MPADSQNTIKFIFEEKYMELQKKTTKRRRKTSSSNNVKVFPVNDSSNTMKDLLKHIQELENRIRHLEFMIFAASNASNGDNGDLNQINQMNHQNYHMTENQSEIATSDDMYYVSYDVM</sequence>
<proteinExistence type="predicted"/>
<feature type="coiled-coil region" evidence="1">
    <location>
        <begin position="42"/>
        <end position="69"/>
    </location>
</feature>
<dbReference type="Proteomes" id="UP000439903">
    <property type="component" value="Unassembled WGS sequence"/>
</dbReference>